<reference evidence="1 2" key="1">
    <citation type="journal article" date="2012" name="ISME J.">
        <title>Genomic evidence of rapid, global-scale gene flow in a Sulfolobus species.</title>
        <authorList>
            <person name="Mao D."/>
            <person name="Grogan D."/>
        </authorList>
    </citation>
    <scope>NUCLEOTIDE SEQUENCE [LARGE SCALE GENOMIC DNA]</scope>
    <source>
        <strain evidence="1 2">N8</strain>
    </source>
</reference>
<accession>M1IUD6</accession>
<gene>
    <name evidence="1" type="ORF">SacN8_11240</name>
</gene>
<dbReference type="Proteomes" id="UP000011281">
    <property type="component" value="Chromosome"/>
</dbReference>
<organism evidence="2">
    <name type="scientific">Sulfolobus acidocaldarius N8</name>
    <dbReference type="NCBI Taxonomy" id="1028566"/>
    <lineage>
        <taxon>Archaea</taxon>
        <taxon>Thermoproteota</taxon>
        <taxon>Thermoprotei</taxon>
        <taxon>Sulfolobales</taxon>
        <taxon>Sulfolobaceae</taxon>
        <taxon>Sulfolobus</taxon>
    </lineage>
</organism>
<dbReference type="KEGG" id="sacn:SacN8_11240"/>
<protein>
    <submittedName>
        <fullName evidence="1">Uncharacterized protein</fullName>
    </submittedName>
</protein>
<dbReference type="PATRIC" id="fig|1028566.6.peg.2264"/>
<proteinExistence type="predicted"/>
<evidence type="ECO:0000313" key="1">
    <source>
        <dbReference type="EMBL" id="AGE72192.1"/>
    </source>
</evidence>
<name>M1IUD6_9CREN</name>
<dbReference type="HOGENOM" id="CLU_204998_0_0_2"/>
<dbReference type="AlphaFoldDB" id="M1IUD6"/>
<sequence length="52" mass="5871">MARRECPKCKKVVEIKVSREGKTITKSCPICGYVFIKYEVKHLSTNPSAEPS</sequence>
<dbReference type="EMBL" id="CP002817">
    <property type="protein sequence ID" value="AGE72192.1"/>
    <property type="molecule type" value="Genomic_DNA"/>
</dbReference>
<evidence type="ECO:0000313" key="2">
    <source>
        <dbReference type="Proteomes" id="UP000011281"/>
    </source>
</evidence>